<gene>
    <name evidence="2" type="ORF">J2W49_001637</name>
</gene>
<evidence type="ECO:0000256" key="1">
    <source>
        <dbReference type="SAM" id="Phobius"/>
    </source>
</evidence>
<keyword evidence="3" id="KW-1185">Reference proteome</keyword>
<feature type="transmembrane region" description="Helical" evidence="1">
    <location>
        <begin position="36"/>
        <end position="55"/>
    </location>
</feature>
<feature type="transmembrane region" description="Helical" evidence="1">
    <location>
        <begin position="98"/>
        <end position="118"/>
    </location>
</feature>
<proteinExistence type="predicted"/>
<name>A0ABU1WK75_9BURK</name>
<sequence>MIRRLAAELVLLLHFAFVMLAVFGALGVLIAPGWVWIHLPIVIWSSVVNLVGWTCPLTPLENRLREASGGKSYEGGFVHHYLGPLVYPGGMPQRMERIAGVSILLWNGLLYAGIVWWLNLRTAGT</sequence>
<reference evidence="2 3" key="1">
    <citation type="submission" date="2023-07" db="EMBL/GenBank/DDBJ databases">
        <title>Sorghum-associated microbial communities from plants grown in Nebraska, USA.</title>
        <authorList>
            <person name="Schachtman D."/>
        </authorList>
    </citation>
    <scope>NUCLEOTIDE SEQUENCE [LARGE SCALE GENOMIC DNA]</scope>
    <source>
        <strain evidence="2 3">4249</strain>
    </source>
</reference>
<evidence type="ECO:0008006" key="4">
    <source>
        <dbReference type="Google" id="ProtNLM"/>
    </source>
</evidence>
<dbReference type="EMBL" id="JAVDWU010000003">
    <property type="protein sequence ID" value="MDR7149682.1"/>
    <property type="molecule type" value="Genomic_DNA"/>
</dbReference>
<dbReference type="InterPro" id="IPR021218">
    <property type="entry name" value="DUF2784"/>
</dbReference>
<keyword evidence="1" id="KW-0472">Membrane</keyword>
<organism evidence="2 3">
    <name type="scientific">Hydrogenophaga palleronii</name>
    <dbReference type="NCBI Taxonomy" id="65655"/>
    <lineage>
        <taxon>Bacteria</taxon>
        <taxon>Pseudomonadati</taxon>
        <taxon>Pseudomonadota</taxon>
        <taxon>Betaproteobacteria</taxon>
        <taxon>Burkholderiales</taxon>
        <taxon>Comamonadaceae</taxon>
        <taxon>Hydrogenophaga</taxon>
    </lineage>
</organism>
<dbReference type="RefSeq" id="WP_310314136.1">
    <property type="nucleotide sequence ID" value="NZ_JAVDWU010000003.1"/>
</dbReference>
<keyword evidence="1" id="KW-1133">Transmembrane helix</keyword>
<evidence type="ECO:0000313" key="3">
    <source>
        <dbReference type="Proteomes" id="UP001265700"/>
    </source>
</evidence>
<protein>
    <recommendedName>
        <fullName evidence="4">DUF2784 domain-containing protein</fullName>
    </recommendedName>
</protein>
<evidence type="ECO:0000313" key="2">
    <source>
        <dbReference type="EMBL" id="MDR7149682.1"/>
    </source>
</evidence>
<keyword evidence="1" id="KW-0812">Transmembrane</keyword>
<accession>A0ABU1WK75</accession>
<comment type="caution">
    <text evidence="2">The sequence shown here is derived from an EMBL/GenBank/DDBJ whole genome shotgun (WGS) entry which is preliminary data.</text>
</comment>
<dbReference type="Proteomes" id="UP001265700">
    <property type="component" value="Unassembled WGS sequence"/>
</dbReference>
<feature type="transmembrane region" description="Helical" evidence="1">
    <location>
        <begin position="9"/>
        <end position="30"/>
    </location>
</feature>
<dbReference type="Pfam" id="PF10861">
    <property type="entry name" value="DUF2784"/>
    <property type="match status" value="1"/>
</dbReference>